<proteinExistence type="predicted"/>
<protein>
    <submittedName>
        <fullName evidence="1">Uncharacterized protein</fullName>
    </submittedName>
</protein>
<accession>A0A2K9VCY3</accession>
<dbReference type="Proteomes" id="UP000241463">
    <property type="component" value="Segment"/>
</dbReference>
<dbReference type="RefSeq" id="YP_009798163.1">
    <property type="nucleotide sequence ID" value="NC_047924.1"/>
</dbReference>
<name>A0A2K9VCY3_9CAUD</name>
<keyword evidence="2" id="KW-1185">Reference proteome</keyword>
<dbReference type="GeneID" id="54988608"/>
<reference evidence="1 2" key="1">
    <citation type="submission" date="2018-01" db="EMBL/GenBank/DDBJ databases">
        <title>Lactobacillus phages that infect wine-derived L. plantarum strains.</title>
        <authorList>
            <person name="Kyrkou I."/>
            <person name="Hestbjerg Hansen L."/>
        </authorList>
    </citation>
    <scope>NUCLEOTIDE SEQUENCE [LARGE SCALE GENOMIC DNA]</scope>
</reference>
<dbReference type="EMBL" id="MG765277">
    <property type="protein sequence ID" value="AUV60059.1"/>
    <property type="molecule type" value="Genomic_DNA"/>
</dbReference>
<evidence type="ECO:0000313" key="2">
    <source>
        <dbReference type="Proteomes" id="UP000241463"/>
    </source>
</evidence>
<sequence length="169" mass="18917">MGYTDGVAKSMSEASAQGKLFLIDSFTYKDSNYNPDNLDGEALSDFLDQKVDLDYTDCVELLKEGYTYDSEDNEVYLIENKDGFTVNVYQSALDFIDDNSQGGLYYIFDDTKELLGARMGVCGEHMGSVSVWLDTTTPQATLTQGNEVYHLTSEDTDDINEALSELFYD</sequence>
<organism evidence="1 2">
    <name type="scientific">Lactobacillus phage Bacchae</name>
    <dbReference type="NCBI Taxonomy" id="2079429"/>
    <lineage>
        <taxon>Viruses</taxon>
        <taxon>Duplodnaviria</taxon>
        <taxon>Heunggongvirae</taxon>
        <taxon>Uroviricota</taxon>
        <taxon>Caudoviricetes</taxon>
        <taxon>Herelleviridae</taxon>
        <taxon>Harbinvirus</taxon>
        <taxon>Harbinvirus bacchae</taxon>
    </lineage>
</organism>
<evidence type="ECO:0000313" key="1">
    <source>
        <dbReference type="EMBL" id="AUV60059.1"/>
    </source>
</evidence>
<dbReference type="KEGG" id="vg:54988608"/>